<protein>
    <submittedName>
        <fullName evidence="3">Aldo-keto reductase family 1 member A1-like</fullName>
    </submittedName>
</protein>
<dbReference type="Proteomes" id="UP000694843">
    <property type="component" value="Unplaced"/>
</dbReference>
<dbReference type="GO" id="GO:0016491">
    <property type="term" value="F:oxidoreductase activity"/>
    <property type="evidence" value="ECO:0007669"/>
    <property type="project" value="InterPro"/>
</dbReference>
<feature type="domain" description="NADP-dependent oxidoreductase" evidence="1">
    <location>
        <begin position="36"/>
        <end position="189"/>
    </location>
</feature>
<dbReference type="OMA" id="AGHEREN"/>
<dbReference type="OrthoDB" id="416253at2759"/>
<sequence>MAGSIIDETHVRLNDGHLMPLLGCGTSRGHADTLSGAVAVALSSGYKLVDAAYAYQNEEAVGEGIRRWGGDRKDIFVTTKLPAIAMQPERVEEFLRKSLAKLGLDYVDLYLIHVPMALQYVSDDVVQPRTPDGFMLTDYATDHVAIWREMEAVREAGLARSIGVSNFSTAQLRRLFAVAKVPPAVNQVRSGGDV</sequence>
<dbReference type="RefSeq" id="XP_018023779.1">
    <property type="nucleotide sequence ID" value="XM_018168290.2"/>
</dbReference>
<evidence type="ECO:0000313" key="2">
    <source>
        <dbReference type="Proteomes" id="UP000694843"/>
    </source>
</evidence>
<dbReference type="Gene3D" id="3.20.20.100">
    <property type="entry name" value="NADP-dependent oxidoreductase domain"/>
    <property type="match status" value="1"/>
</dbReference>
<dbReference type="KEGG" id="hazt:108679633"/>
<name>A0A8B7PC89_HYAAZ</name>
<dbReference type="AlphaFoldDB" id="A0A8B7PC89"/>
<dbReference type="SUPFAM" id="SSF51430">
    <property type="entry name" value="NAD(P)-linked oxidoreductase"/>
    <property type="match status" value="1"/>
</dbReference>
<keyword evidence="2" id="KW-1185">Reference proteome</keyword>
<dbReference type="CDD" id="cd19071">
    <property type="entry name" value="AKR_AKR1-5-like"/>
    <property type="match status" value="1"/>
</dbReference>
<organism evidence="2 3">
    <name type="scientific">Hyalella azteca</name>
    <name type="common">Amphipod</name>
    <dbReference type="NCBI Taxonomy" id="294128"/>
    <lineage>
        <taxon>Eukaryota</taxon>
        <taxon>Metazoa</taxon>
        <taxon>Ecdysozoa</taxon>
        <taxon>Arthropoda</taxon>
        <taxon>Crustacea</taxon>
        <taxon>Multicrustacea</taxon>
        <taxon>Malacostraca</taxon>
        <taxon>Eumalacostraca</taxon>
        <taxon>Peracarida</taxon>
        <taxon>Amphipoda</taxon>
        <taxon>Senticaudata</taxon>
        <taxon>Talitrida</taxon>
        <taxon>Talitroidea</taxon>
        <taxon>Hyalellidae</taxon>
        <taxon>Hyalella</taxon>
    </lineage>
</organism>
<accession>A0A8B7PC89</accession>
<dbReference type="InterPro" id="IPR018170">
    <property type="entry name" value="Aldo/ket_reductase_CS"/>
</dbReference>
<dbReference type="PROSITE" id="PS00062">
    <property type="entry name" value="ALDOKETO_REDUCTASE_2"/>
    <property type="match status" value="1"/>
</dbReference>
<dbReference type="PRINTS" id="PR00069">
    <property type="entry name" value="ALDKETRDTASE"/>
</dbReference>
<dbReference type="InterPro" id="IPR023210">
    <property type="entry name" value="NADP_OxRdtase_dom"/>
</dbReference>
<gene>
    <name evidence="3" type="primary">LOC108679633</name>
</gene>
<dbReference type="InterPro" id="IPR020471">
    <property type="entry name" value="AKR"/>
</dbReference>
<dbReference type="InterPro" id="IPR036812">
    <property type="entry name" value="NAD(P)_OxRdtase_dom_sf"/>
</dbReference>
<evidence type="ECO:0000313" key="3">
    <source>
        <dbReference type="RefSeq" id="XP_018023779.1"/>
    </source>
</evidence>
<dbReference type="PANTHER" id="PTHR11732">
    <property type="entry name" value="ALDO/KETO REDUCTASE"/>
    <property type="match status" value="1"/>
</dbReference>
<dbReference type="Pfam" id="PF00248">
    <property type="entry name" value="Aldo_ket_red"/>
    <property type="match status" value="1"/>
</dbReference>
<reference evidence="3" key="1">
    <citation type="submission" date="2025-08" db="UniProtKB">
        <authorList>
            <consortium name="RefSeq"/>
        </authorList>
    </citation>
    <scope>IDENTIFICATION</scope>
    <source>
        <tissue evidence="3">Whole organism</tissue>
    </source>
</reference>
<evidence type="ECO:0000259" key="1">
    <source>
        <dbReference type="Pfam" id="PF00248"/>
    </source>
</evidence>
<proteinExistence type="predicted"/>
<dbReference type="GeneID" id="108679633"/>